<reference evidence="3 6" key="1">
    <citation type="submission" date="2021-01" db="EMBL/GenBank/DDBJ databases">
        <title>Sequencing the genomes of 1000 actinobacteria strains.</title>
        <authorList>
            <person name="Klenk H.-P."/>
        </authorList>
    </citation>
    <scope>NUCLEOTIDE SEQUENCE [LARGE SCALE GENOMIC DNA]</scope>
    <source>
        <strain evidence="3 6">DSM 44581</strain>
    </source>
</reference>
<dbReference type="EMBL" id="JAFBCL010000001">
    <property type="protein sequence ID" value="MBM7811646.1"/>
    <property type="molecule type" value="Genomic_DNA"/>
</dbReference>
<reference evidence="4" key="2">
    <citation type="submission" date="2021-04" db="EMBL/GenBank/DDBJ databases">
        <title>Saccharothrix algeriensis WGS.</title>
        <authorList>
            <person name="Stuskova K."/>
            <person name="Hakalova E."/>
            <person name="Tebbal A.B."/>
            <person name="Eichmeier A."/>
        </authorList>
    </citation>
    <scope>NUCLEOTIDE SEQUENCE</scope>
    <source>
        <strain evidence="4">NRRL B-24137</strain>
    </source>
</reference>
<dbReference type="Proteomes" id="UP001195724">
    <property type="component" value="Unassembled WGS sequence"/>
</dbReference>
<sequence length="153" mass="17036">MIGNASVVPAQRAGAAPEAPPAQGTPPVPGFSGGSAVERYKEVVALAGESVRRMRERDRERVAELLARLAASQDRVADLLEQEKMARVGVRLLWEAAVEALWEERWMRMKPVPEPDESVPPRDQDDYLIAMDTAYQALEDTLQKRGLLRRKGF</sequence>
<dbReference type="RefSeq" id="WP_204842510.1">
    <property type="nucleotide sequence ID" value="NZ_JAFBCL010000001.1"/>
</dbReference>
<organism evidence="4 5">
    <name type="scientific">Saccharothrix algeriensis</name>
    <dbReference type="NCBI Taxonomy" id="173560"/>
    <lineage>
        <taxon>Bacteria</taxon>
        <taxon>Bacillati</taxon>
        <taxon>Actinomycetota</taxon>
        <taxon>Actinomycetes</taxon>
        <taxon>Pseudonocardiales</taxon>
        <taxon>Pseudonocardiaceae</taxon>
        <taxon>Saccharothrix</taxon>
    </lineage>
</organism>
<dbReference type="AlphaFoldDB" id="A0A8T8I470"/>
<evidence type="ECO:0000256" key="2">
    <source>
        <dbReference type="SAM" id="MobiDB-lite"/>
    </source>
</evidence>
<dbReference type="EMBL" id="CP072788">
    <property type="protein sequence ID" value="QTR05431.1"/>
    <property type="molecule type" value="Genomic_DNA"/>
</dbReference>
<feature type="coiled-coil region" evidence="1">
    <location>
        <begin position="55"/>
        <end position="82"/>
    </location>
</feature>
<keyword evidence="1" id="KW-0175">Coiled coil</keyword>
<proteinExistence type="predicted"/>
<feature type="region of interest" description="Disordered" evidence="2">
    <location>
        <begin position="1"/>
        <end position="34"/>
    </location>
</feature>
<gene>
    <name evidence="4" type="ORF">J7S33_12905</name>
    <name evidence="3" type="ORF">JOE68_002511</name>
</gene>
<keyword evidence="6" id="KW-1185">Reference proteome</keyword>
<feature type="compositionally biased region" description="Pro residues" evidence="2">
    <location>
        <begin position="18"/>
        <end position="29"/>
    </location>
</feature>
<evidence type="ECO:0000313" key="5">
    <source>
        <dbReference type="Proteomes" id="UP000671828"/>
    </source>
</evidence>
<dbReference type="Proteomes" id="UP000671828">
    <property type="component" value="Chromosome"/>
</dbReference>
<evidence type="ECO:0000313" key="4">
    <source>
        <dbReference type="EMBL" id="QTR05431.1"/>
    </source>
</evidence>
<name>A0A8T8I470_9PSEU</name>
<evidence type="ECO:0000256" key="1">
    <source>
        <dbReference type="SAM" id="Coils"/>
    </source>
</evidence>
<evidence type="ECO:0000313" key="3">
    <source>
        <dbReference type="EMBL" id="MBM7811646.1"/>
    </source>
</evidence>
<evidence type="ECO:0000313" key="6">
    <source>
        <dbReference type="Proteomes" id="UP001195724"/>
    </source>
</evidence>
<accession>A0A8T8I470</accession>
<protein>
    <submittedName>
        <fullName evidence="4">Uncharacterized protein</fullName>
    </submittedName>
</protein>